<evidence type="ECO:0000256" key="7">
    <source>
        <dbReference type="ARBA" id="ARBA00023316"/>
    </source>
</evidence>
<dbReference type="Gene3D" id="2.160.20.10">
    <property type="entry name" value="Single-stranded right-handed beta-helix, Pectin lyase-like"/>
    <property type="match status" value="1"/>
</dbReference>
<dbReference type="OrthoDB" id="187139at2759"/>
<evidence type="ECO:0008006" key="14">
    <source>
        <dbReference type="Google" id="ProtNLM"/>
    </source>
</evidence>
<dbReference type="InterPro" id="IPR011050">
    <property type="entry name" value="Pectin_lyase_fold/virulence"/>
</dbReference>
<feature type="active site" evidence="8">
    <location>
        <position position="277"/>
    </location>
</feature>
<feature type="signal peptide" evidence="11">
    <location>
        <begin position="1"/>
        <end position="21"/>
    </location>
</feature>
<dbReference type="EMBL" id="CM007381">
    <property type="protein sequence ID" value="ONK81300.1"/>
    <property type="molecule type" value="Genomic_DNA"/>
</dbReference>
<evidence type="ECO:0000256" key="6">
    <source>
        <dbReference type="ARBA" id="ARBA00023295"/>
    </source>
</evidence>
<evidence type="ECO:0000313" key="13">
    <source>
        <dbReference type="Proteomes" id="UP000243459"/>
    </source>
</evidence>
<proteinExistence type="inferred from homology"/>
<dbReference type="Gramene" id="ONK81300">
    <property type="protein sequence ID" value="ONK81300"/>
    <property type="gene ID" value="A4U43_C01F27570"/>
</dbReference>
<dbReference type="InterPro" id="IPR006626">
    <property type="entry name" value="PbH1"/>
</dbReference>
<keyword evidence="11" id="KW-0732">Signal</keyword>
<keyword evidence="7" id="KW-0961">Cell wall biogenesis/degradation</keyword>
<accession>A0A5P1FWI1</accession>
<comment type="similarity">
    <text evidence="2 9">Belongs to the glycosyl hydrolase 28 family.</text>
</comment>
<dbReference type="GO" id="GO:0071555">
    <property type="term" value="P:cell wall organization"/>
    <property type="evidence" value="ECO:0007669"/>
    <property type="project" value="UniProtKB-KW"/>
</dbReference>
<keyword evidence="13" id="KW-1185">Reference proteome</keyword>
<evidence type="ECO:0000256" key="11">
    <source>
        <dbReference type="SAM" id="SignalP"/>
    </source>
</evidence>
<dbReference type="AlphaFoldDB" id="A0A5P1FWI1"/>
<dbReference type="OMA" id="ISFMGPC"/>
<dbReference type="PANTHER" id="PTHR31375">
    <property type="match status" value="1"/>
</dbReference>
<dbReference type="InterPro" id="IPR012334">
    <property type="entry name" value="Pectin_lyas_fold"/>
</dbReference>
<sequence>MRSKCLLLFLIIAFLVTSTNFDLCNATRGPHQHPEPKPTPKPNSSPNPSPNKSIFNVLEYGAKGNGASDDTKAFLDAWADTCKAAVSTMVVPSGYRFLIGPISFMGPCQPKIVFQLDGKIIAPTSPKAWGSGLLQWIEFKKLEGGIRIQGNGTIEGQGSAWWPNLKLNTYQDNAGKMPQTRPTALRFYGSYNVTVTGITIQNSPQFHLKFDNCQAVQVFNMTVSSPGDSPNTDGIHLQNSVDVSIHHTTLSCGDDCVSIQTGCSNVHVHNVDCGPGHGISIGSLGKGKTQACVSDITVRNVRMNNTLAGVRIKTWQGGSGSVRNIKFSNIQVSEVKTPIDIDQFYCDGPNHCKNESSALALSQISYEKIKGTYTVQPVYLACSDNFPCYNISLTDIELKPLQENLHIYDPYCWDAYGELHAPTIPPVDCLQSDNRKINERLLAQDSCK</sequence>
<evidence type="ECO:0000256" key="10">
    <source>
        <dbReference type="SAM" id="MobiDB-lite"/>
    </source>
</evidence>
<dbReference type="FunFam" id="2.160.20.10:FF:000019">
    <property type="entry name" value="polygalacturonase At1g48100"/>
    <property type="match status" value="1"/>
</dbReference>
<comment type="subcellular location">
    <subcellularLocation>
        <location evidence="1">Secreted</location>
        <location evidence="1">Cell wall</location>
    </subcellularLocation>
</comment>
<name>A0A5P1FWI1_ASPOF</name>
<evidence type="ECO:0000256" key="4">
    <source>
        <dbReference type="ARBA" id="ARBA00022525"/>
    </source>
</evidence>
<dbReference type="SMART" id="SM00710">
    <property type="entry name" value="PbH1"/>
    <property type="match status" value="5"/>
</dbReference>
<keyword evidence="6 9" id="KW-0326">Glycosidase</keyword>
<evidence type="ECO:0000313" key="12">
    <source>
        <dbReference type="EMBL" id="ONK81300.1"/>
    </source>
</evidence>
<dbReference type="InterPro" id="IPR000743">
    <property type="entry name" value="Glyco_hydro_28"/>
</dbReference>
<keyword evidence="3" id="KW-0134">Cell wall</keyword>
<evidence type="ECO:0000256" key="1">
    <source>
        <dbReference type="ARBA" id="ARBA00004191"/>
    </source>
</evidence>
<evidence type="ECO:0000256" key="5">
    <source>
        <dbReference type="ARBA" id="ARBA00022801"/>
    </source>
</evidence>
<evidence type="ECO:0000256" key="2">
    <source>
        <dbReference type="ARBA" id="ARBA00008834"/>
    </source>
</evidence>
<dbReference type="GO" id="GO:0004650">
    <property type="term" value="F:polygalacturonase activity"/>
    <property type="evidence" value="ECO:0007669"/>
    <property type="project" value="InterPro"/>
</dbReference>
<evidence type="ECO:0000256" key="8">
    <source>
        <dbReference type="PROSITE-ProRule" id="PRU10052"/>
    </source>
</evidence>
<protein>
    <recommendedName>
        <fullName evidence="14">Polygalacturonase</fullName>
    </recommendedName>
</protein>
<evidence type="ECO:0000256" key="3">
    <source>
        <dbReference type="ARBA" id="ARBA00022512"/>
    </source>
</evidence>
<gene>
    <name evidence="12" type="ORF">A4U43_C01F27570</name>
</gene>
<feature type="chain" id="PRO_5024422438" description="Polygalacturonase" evidence="11">
    <location>
        <begin position="22"/>
        <end position="448"/>
    </location>
</feature>
<keyword evidence="5 9" id="KW-0378">Hydrolase</keyword>
<dbReference type="PROSITE" id="PS00502">
    <property type="entry name" value="POLYGALACTURONASE"/>
    <property type="match status" value="1"/>
</dbReference>
<reference evidence="13" key="1">
    <citation type="journal article" date="2017" name="Nat. Commun.">
        <title>The asparagus genome sheds light on the origin and evolution of a young Y chromosome.</title>
        <authorList>
            <person name="Harkess A."/>
            <person name="Zhou J."/>
            <person name="Xu C."/>
            <person name="Bowers J.E."/>
            <person name="Van der Hulst R."/>
            <person name="Ayyampalayam S."/>
            <person name="Mercati F."/>
            <person name="Riccardi P."/>
            <person name="McKain M.R."/>
            <person name="Kakrana A."/>
            <person name="Tang H."/>
            <person name="Ray J."/>
            <person name="Groenendijk J."/>
            <person name="Arikit S."/>
            <person name="Mathioni S.M."/>
            <person name="Nakano M."/>
            <person name="Shan H."/>
            <person name="Telgmann-Rauber A."/>
            <person name="Kanno A."/>
            <person name="Yue Z."/>
            <person name="Chen H."/>
            <person name="Li W."/>
            <person name="Chen Y."/>
            <person name="Xu X."/>
            <person name="Zhang Y."/>
            <person name="Luo S."/>
            <person name="Chen H."/>
            <person name="Gao J."/>
            <person name="Mao Z."/>
            <person name="Pires J.C."/>
            <person name="Luo M."/>
            <person name="Kudrna D."/>
            <person name="Wing R.A."/>
            <person name="Meyers B.C."/>
            <person name="Yi K."/>
            <person name="Kong H."/>
            <person name="Lavrijsen P."/>
            <person name="Sunseri F."/>
            <person name="Falavigna A."/>
            <person name="Ye Y."/>
            <person name="Leebens-Mack J.H."/>
            <person name="Chen G."/>
        </authorList>
    </citation>
    <scope>NUCLEOTIDE SEQUENCE [LARGE SCALE GENOMIC DNA]</scope>
    <source>
        <strain evidence="13">cv. DH0086</strain>
    </source>
</reference>
<dbReference type="SUPFAM" id="SSF51126">
    <property type="entry name" value="Pectin lyase-like"/>
    <property type="match status" value="1"/>
</dbReference>
<evidence type="ECO:0000256" key="9">
    <source>
        <dbReference type="RuleBase" id="RU361169"/>
    </source>
</evidence>
<dbReference type="GO" id="GO:0005975">
    <property type="term" value="P:carbohydrate metabolic process"/>
    <property type="evidence" value="ECO:0007669"/>
    <property type="project" value="InterPro"/>
</dbReference>
<feature type="region of interest" description="Disordered" evidence="10">
    <location>
        <begin position="27"/>
        <end position="50"/>
    </location>
</feature>
<dbReference type="Pfam" id="PF00295">
    <property type="entry name" value="Glyco_hydro_28"/>
    <property type="match status" value="1"/>
</dbReference>
<keyword evidence="4" id="KW-0964">Secreted</keyword>
<dbReference type="Proteomes" id="UP000243459">
    <property type="component" value="Chromosome 1"/>
</dbReference>
<feature type="compositionally biased region" description="Pro residues" evidence="10">
    <location>
        <begin position="39"/>
        <end position="49"/>
    </location>
</feature>
<organism evidence="12 13">
    <name type="scientific">Asparagus officinalis</name>
    <name type="common">Garden asparagus</name>
    <dbReference type="NCBI Taxonomy" id="4686"/>
    <lineage>
        <taxon>Eukaryota</taxon>
        <taxon>Viridiplantae</taxon>
        <taxon>Streptophyta</taxon>
        <taxon>Embryophyta</taxon>
        <taxon>Tracheophyta</taxon>
        <taxon>Spermatophyta</taxon>
        <taxon>Magnoliopsida</taxon>
        <taxon>Liliopsida</taxon>
        <taxon>Asparagales</taxon>
        <taxon>Asparagaceae</taxon>
        <taxon>Asparagoideae</taxon>
        <taxon>Asparagus</taxon>
    </lineage>
</organism>